<evidence type="ECO:0000313" key="2">
    <source>
        <dbReference type="Proteomes" id="UP001157914"/>
    </source>
</evidence>
<name>A0ABY1NAX4_9HYPH</name>
<organism evidence="1 2">
    <name type="scientific">Roseibium denhamense</name>
    <dbReference type="NCBI Taxonomy" id="76305"/>
    <lineage>
        <taxon>Bacteria</taxon>
        <taxon>Pseudomonadati</taxon>
        <taxon>Pseudomonadota</taxon>
        <taxon>Alphaproteobacteria</taxon>
        <taxon>Hyphomicrobiales</taxon>
        <taxon>Stappiaceae</taxon>
        <taxon>Roseibium</taxon>
    </lineage>
</organism>
<protein>
    <submittedName>
        <fullName evidence="1">Uncharacterized protein</fullName>
    </submittedName>
</protein>
<gene>
    <name evidence="1" type="ORF">SAMN06265374_0621</name>
</gene>
<dbReference type="EMBL" id="FXTT01000001">
    <property type="protein sequence ID" value="SMP04377.1"/>
    <property type="molecule type" value="Genomic_DNA"/>
</dbReference>
<keyword evidence="2" id="KW-1185">Reference proteome</keyword>
<dbReference type="Proteomes" id="UP001157914">
    <property type="component" value="Unassembled WGS sequence"/>
</dbReference>
<evidence type="ECO:0000313" key="1">
    <source>
        <dbReference type="EMBL" id="SMP04377.1"/>
    </source>
</evidence>
<proteinExistence type="predicted"/>
<accession>A0ABY1NAX4</accession>
<comment type="caution">
    <text evidence="1">The sequence shown here is derived from an EMBL/GenBank/DDBJ whole genome shotgun (WGS) entry which is preliminary data.</text>
</comment>
<reference evidence="1 2" key="1">
    <citation type="submission" date="2017-05" db="EMBL/GenBank/DDBJ databases">
        <authorList>
            <person name="Varghese N."/>
            <person name="Submissions S."/>
        </authorList>
    </citation>
    <scope>NUCLEOTIDE SEQUENCE [LARGE SCALE GENOMIC DNA]</scope>
    <source>
        <strain evidence="1 2">DSM 15949</strain>
    </source>
</reference>
<sequence>MIRVGTSEADGRSAVAGNSLIRVCSMAGDEAHEKKPGRGVTAFAEETI</sequence>